<dbReference type="InterPro" id="IPR011990">
    <property type="entry name" value="TPR-like_helical_dom_sf"/>
</dbReference>
<dbReference type="EMBL" id="PJQY01002984">
    <property type="protein sequence ID" value="PQM41134.1"/>
    <property type="molecule type" value="Genomic_DNA"/>
</dbReference>
<dbReference type="PANTHER" id="PTHR47926:SF437">
    <property type="entry name" value="PENTACOTRIPEPTIDE-REPEAT REGION OF PRORP DOMAIN-CONTAINING PROTEIN"/>
    <property type="match status" value="1"/>
</dbReference>
<feature type="repeat" description="PPR" evidence="3">
    <location>
        <begin position="5"/>
        <end position="39"/>
    </location>
</feature>
<dbReference type="InterPro" id="IPR046960">
    <property type="entry name" value="PPR_At4g14850-like_plant"/>
</dbReference>
<comment type="similarity">
    <text evidence="1">Belongs to the PPR family. PCMP-H subfamily.</text>
</comment>
<sequence length="158" mass="18020">MTDRNVVSWTSMMYGYCHHGDVQSARSLFDAMAEKNLISWNVMIGGYSQNKQPYEALKLFHELQSNMSLELDGVTVVSILPAIADLGALDLGRWVHKFVQRKKLDRVINICTALIDMYAKCEAAVRVDRAIETRPITWPVWTSHSTRFDDVQKLKEDG</sequence>
<evidence type="ECO:0000313" key="4">
    <source>
        <dbReference type="EMBL" id="PQM41134.1"/>
    </source>
</evidence>
<dbReference type="PANTHER" id="PTHR47926">
    <property type="entry name" value="PENTATRICOPEPTIDE REPEAT-CONTAINING PROTEIN"/>
    <property type="match status" value="1"/>
</dbReference>
<name>A0A314UX79_PRUYE</name>
<accession>A0A314UX79</accession>
<proteinExistence type="inferred from homology"/>
<dbReference type="NCBIfam" id="TIGR00756">
    <property type="entry name" value="PPR"/>
    <property type="match status" value="2"/>
</dbReference>
<dbReference type="Proteomes" id="UP000250321">
    <property type="component" value="Unassembled WGS sequence"/>
</dbReference>
<evidence type="ECO:0000256" key="3">
    <source>
        <dbReference type="PROSITE-ProRule" id="PRU00708"/>
    </source>
</evidence>
<evidence type="ECO:0000313" key="5">
    <source>
        <dbReference type="Proteomes" id="UP000250321"/>
    </source>
</evidence>
<keyword evidence="5" id="KW-1185">Reference proteome</keyword>
<evidence type="ECO:0000256" key="2">
    <source>
        <dbReference type="ARBA" id="ARBA00022737"/>
    </source>
</evidence>
<dbReference type="GO" id="GO:0003723">
    <property type="term" value="F:RNA binding"/>
    <property type="evidence" value="ECO:0007669"/>
    <property type="project" value="InterPro"/>
</dbReference>
<dbReference type="FunFam" id="1.25.40.10:FF:000333">
    <property type="entry name" value="Pentatricopeptide repeat-containing protein"/>
    <property type="match status" value="1"/>
</dbReference>
<dbReference type="PROSITE" id="PS51375">
    <property type="entry name" value="PPR"/>
    <property type="match status" value="1"/>
</dbReference>
<reference evidence="4 5" key="1">
    <citation type="submission" date="2018-02" db="EMBL/GenBank/DDBJ databases">
        <title>Draft genome of wild Prunus yedoensis var. nudiflora.</title>
        <authorList>
            <person name="Baek S."/>
            <person name="Kim J.-H."/>
            <person name="Choi K."/>
            <person name="Kim G.-B."/>
            <person name="Cho A."/>
            <person name="Jang H."/>
            <person name="Shin C.-H."/>
            <person name="Yu H.-J."/>
            <person name="Mun J.-H."/>
        </authorList>
    </citation>
    <scope>NUCLEOTIDE SEQUENCE [LARGE SCALE GENOMIC DNA]</scope>
    <source>
        <strain evidence="5">cv. Jeju island</strain>
        <tissue evidence="4">Leaf</tissue>
    </source>
</reference>
<protein>
    <submittedName>
        <fullName evidence="4">Pentatricopeptide repeat-containing protein</fullName>
    </submittedName>
</protein>
<organism evidence="4 5">
    <name type="scientific">Prunus yedoensis var. nudiflora</name>
    <dbReference type="NCBI Taxonomy" id="2094558"/>
    <lineage>
        <taxon>Eukaryota</taxon>
        <taxon>Viridiplantae</taxon>
        <taxon>Streptophyta</taxon>
        <taxon>Embryophyta</taxon>
        <taxon>Tracheophyta</taxon>
        <taxon>Spermatophyta</taxon>
        <taxon>Magnoliopsida</taxon>
        <taxon>eudicotyledons</taxon>
        <taxon>Gunneridae</taxon>
        <taxon>Pentapetalae</taxon>
        <taxon>rosids</taxon>
        <taxon>fabids</taxon>
        <taxon>Rosales</taxon>
        <taxon>Rosaceae</taxon>
        <taxon>Amygdaloideae</taxon>
        <taxon>Amygdaleae</taxon>
        <taxon>Prunus</taxon>
    </lineage>
</organism>
<gene>
    <name evidence="4" type="ORF">Pyn_37089</name>
</gene>
<dbReference type="GO" id="GO:0009451">
    <property type="term" value="P:RNA modification"/>
    <property type="evidence" value="ECO:0007669"/>
    <property type="project" value="InterPro"/>
</dbReference>
<keyword evidence="2" id="KW-0677">Repeat</keyword>
<dbReference type="STRING" id="2094558.A0A314UX79"/>
<comment type="caution">
    <text evidence="4">The sequence shown here is derived from an EMBL/GenBank/DDBJ whole genome shotgun (WGS) entry which is preliminary data.</text>
</comment>
<dbReference type="Gene3D" id="1.25.40.10">
    <property type="entry name" value="Tetratricopeptide repeat domain"/>
    <property type="match status" value="1"/>
</dbReference>
<dbReference type="Pfam" id="PF01535">
    <property type="entry name" value="PPR"/>
    <property type="match status" value="2"/>
</dbReference>
<dbReference type="AlphaFoldDB" id="A0A314UX79"/>
<dbReference type="InterPro" id="IPR002885">
    <property type="entry name" value="PPR_rpt"/>
</dbReference>
<dbReference type="OrthoDB" id="1436350at2759"/>
<evidence type="ECO:0000256" key="1">
    <source>
        <dbReference type="ARBA" id="ARBA00006643"/>
    </source>
</evidence>